<evidence type="ECO:0000313" key="3">
    <source>
        <dbReference type="Proteomes" id="UP000257144"/>
    </source>
</evidence>
<keyword evidence="1" id="KW-1133">Transmembrane helix</keyword>
<dbReference type="OrthoDB" id="9793324at2"/>
<sequence length="282" mass="31462">MNHKLIVWLYLAALSIGTIVNLYAPQIEAAGKEEIVIPGEAIRLRILANSDREADQELKRKVRDEVNAKITEWVGDLTSLDEAREAIKGHLPEIEAIAKKIIDENGSDQNASVEFGIVNFPTKLYGQFLYPAGEYEAILITLGEGKGANWWCVLYPPLCFLDFSSGTAVRSPGFEDGRSEAGIKEKVETSGTGYPDNVKETGGKEAVMSSKTIGEYSTEKVLPKENNSLRNEQTAQKDELPVTNVTVEDNRNQYTKKVYVSEDEQPVQVKFFVVELWEKLMN</sequence>
<dbReference type="Proteomes" id="UP000257144">
    <property type="component" value="Unassembled WGS sequence"/>
</dbReference>
<evidence type="ECO:0000313" key="2">
    <source>
        <dbReference type="EMBL" id="RDU37480.1"/>
    </source>
</evidence>
<protein>
    <submittedName>
        <fullName evidence="2">Stage II sporulation protein R</fullName>
    </submittedName>
</protein>
<reference evidence="2 3" key="1">
    <citation type="submission" date="2018-07" db="EMBL/GenBank/DDBJ databases">
        <title>Bacillus sp. YLB-04 draft genome sequence.</title>
        <authorList>
            <person name="Yu L."/>
            <person name="Tang X."/>
        </authorList>
    </citation>
    <scope>NUCLEOTIDE SEQUENCE [LARGE SCALE GENOMIC DNA]</scope>
    <source>
        <strain evidence="2 3">YLB-04</strain>
    </source>
</reference>
<feature type="transmembrane region" description="Helical" evidence="1">
    <location>
        <begin position="6"/>
        <end position="24"/>
    </location>
</feature>
<dbReference type="NCBIfam" id="TIGR02837">
    <property type="entry name" value="spore_II_R"/>
    <property type="match status" value="1"/>
</dbReference>
<dbReference type="InterPro" id="IPR014202">
    <property type="entry name" value="Spore_II_R"/>
</dbReference>
<accession>A0A3D8GSN8</accession>
<name>A0A3D8GSN8_9BACI</name>
<dbReference type="AlphaFoldDB" id="A0A3D8GSN8"/>
<dbReference type="RefSeq" id="WP_115451154.1">
    <property type="nucleotide sequence ID" value="NZ_QNQT01000002.1"/>
</dbReference>
<keyword evidence="3" id="KW-1185">Reference proteome</keyword>
<organism evidence="2 3">
    <name type="scientific">Neobacillus piezotolerans</name>
    <dbReference type="NCBI Taxonomy" id="2259171"/>
    <lineage>
        <taxon>Bacteria</taxon>
        <taxon>Bacillati</taxon>
        <taxon>Bacillota</taxon>
        <taxon>Bacilli</taxon>
        <taxon>Bacillales</taxon>
        <taxon>Bacillaceae</taxon>
        <taxon>Neobacillus</taxon>
    </lineage>
</organism>
<proteinExistence type="predicted"/>
<keyword evidence="1" id="KW-0472">Membrane</keyword>
<dbReference type="EMBL" id="QNQT01000002">
    <property type="protein sequence ID" value="RDU37480.1"/>
    <property type="molecule type" value="Genomic_DNA"/>
</dbReference>
<evidence type="ECO:0000256" key="1">
    <source>
        <dbReference type="SAM" id="Phobius"/>
    </source>
</evidence>
<dbReference type="Pfam" id="PF09551">
    <property type="entry name" value="Spore_II_R"/>
    <property type="match status" value="1"/>
</dbReference>
<comment type="caution">
    <text evidence="2">The sequence shown here is derived from an EMBL/GenBank/DDBJ whole genome shotgun (WGS) entry which is preliminary data.</text>
</comment>
<gene>
    <name evidence="2" type="primary">spoIIR</name>
    <name evidence="2" type="ORF">DRW41_06435</name>
</gene>
<keyword evidence="1" id="KW-0812">Transmembrane</keyword>